<dbReference type="Pfam" id="PF01047">
    <property type="entry name" value="MarR"/>
    <property type="match status" value="1"/>
</dbReference>
<dbReference type="PANTHER" id="PTHR39515">
    <property type="entry name" value="CONSERVED PROTEIN"/>
    <property type="match status" value="1"/>
</dbReference>
<dbReference type="InterPro" id="IPR022689">
    <property type="entry name" value="Iron_dep_repressor"/>
</dbReference>
<accession>A0A6J4N7J1</accession>
<dbReference type="InterPro" id="IPR036388">
    <property type="entry name" value="WH-like_DNA-bd_sf"/>
</dbReference>
<dbReference type="Gene3D" id="1.10.10.10">
    <property type="entry name" value="Winged helix-like DNA-binding domain superfamily/Winged helix DNA-binding domain"/>
    <property type="match status" value="1"/>
</dbReference>
<organism evidence="2">
    <name type="scientific">uncultured Propionibacteriaceae bacterium</name>
    <dbReference type="NCBI Taxonomy" id="257457"/>
    <lineage>
        <taxon>Bacteria</taxon>
        <taxon>Bacillati</taxon>
        <taxon>Actinomycetota</taxon>
        <taxon>Actinomycetes</taxon>
        <taxon>Propionibacteriales</taxon>
        <taxon>Propionibacteriaceae</taxon>
        <taxon>environmental samples</taxon>
    </lineage>
</organism>
<proteinExistence type="predicted"/>
<feature type="domain" description="HTH marR-type" evidence="1">
    <location>
        <begin position="17"/>
        <end position="145"/>
    </location>
</feature>
<dbReference type="SMART" id="SM00529">
    <property type="entry name" value="HTH_DTXR"/>
    <property type="match status" value="1"/>
</dbReference>
<name>A0A6J4N7J1_9ACTN</name>
<dbReference type="AlphaFoldDB" id="A0A6J4N7J1"/>
<gene>
    <name evidence="2" type="ORF">AVDCRST_MAG75-650</name>
</gene>
<dbReference type="GO" id="GO:0003700">
    <property type="term" value="F:DNA-binding transcription factor activity"/>
    <property type="evidence" value="ECO:0007669"/>
    <property type="project" value="InterPro"/>
</dbReference>
<dbReference type="EMBL" id="CADCUO010000041">
    <property type="protein sequence ID" value="CAA9377255.1"/>
    <property type="molecule type" value="Genomic_DNA"/>
</dbReference>
<dbReference type="PANTHER" id="PTHR39515:SF2">
    <property type="entry name" value="HTH-TYPE TRANSCRIPTIONAL REGULATOR RV0880"/>
    <property type="match status" value="1"/>
</dbReference>
<reference evidence="2" key="1">
    <citation type="submission" date="2020-02" db="EMBL/GenBank/DDBJ databases">
        <authorList>
            <person name="Meier V. D."/>
        </authorList>
    </citation>
    <scope>NUCLEOTIDE SEQUENCE</scope>
    <source>
        <strain evidence="2">AVDCRST_MAG75</strain>
    </source>
</reference>
<dbReference type="GO" id="GO:0046914">
    <property type="term" value="F:transition metal ion binding"/>
    <property type="evidence" value="ECO:0007669"/>
    <property type="project" value="InterPro"/>
</dbReference>
<dbReference type="SMART" id="SM00347">
    <property type="entry name" value="HTH_MARR"/>
    <property type="match status" value="1"/>
</dbReference>
<protein>
    <recommendedName>
        <fullName evidence="1">HTH marR-type domain-containing protein</fullName>
    </recommendedName>
</protein>
<dbReference type="PRINTS" id="PR00598">
    <property type="entry name" value="HTHMARR"/>
</dbReference>
<evidence type="ECO:0000259" key="1">
    <source>
        <dbReference type="PROSITE" id="PS50995"/>
    </source>
</evidence>
<dbReference type="PROSITE" id="PS50995">
    <property type="entry name" value="HTH_MARR_2"/>
    <property type="match status" value="1"/>
</dbReference>
<dbReference type="CDD" id="cd00090">
    <property type="entry name" value="HTH_ARSR"/>
    <property type="match status" value="1"/>
</dbReference>
<dbReference type="SUPFAM" id="SSF46785">
    <property type="entry name" value="Winged helix' DNA-binding domain"/>
    <property type="match status" value="1"/>
</dbReference>
<sequence length="157" mass="17372">MQPTSDGSTSAAAGTPEESVLSSLVSLGRLMRQRFSGDRVDLGTYALLKVLQCRGAMRVTDLASFANLDTSTVSRHVQQLHKLGLIERSAHPDDGRAQQVGLTEEGRRLLAESIARRHDLLSQTLQHWDPDEVETLHKLLARFVADIEHITAEPEQH</sequence>
<dbReference type="InterPro" id="IPR052526">
    <property type="entry name" value="HTH-type_Bedaq_tolerance"/>
</dbReference>
<dbReference type="InterPro" id="IPR011991">
    <property type="entry name" value="ArsR-like_HTH"/>
</dbReference>
<evidence type="ECO:0000313" key="2">
    <source>
        <dbReference type="EMBL" id="CAA9377255.1"/>
    </source>
</evidence>
<dbReference type="InterPro" id="IPR000835">
    <property type="entry name" value="HTH_MarR-typ"/>
</dbReference>
<dbReference type="InterPro" id="IPR036390">
    <property type="entry name" value="WH_DNA-bd_sf"/>
</dbReference>